<protein>
    <submittedName>
        <fullName evidence="2">Uncharacterized protein</fullName>
    </submittedName>
</protein>
<dbReference type="EMBL" id="ABQC02000023">
    <property type="protein sequence ID" value="EDY94791.1"/>
    <property type="molecule type" value="Genomic_DNA"/>
</dbReference>
<comment type="caution">
    <text evidence="2">The sequence shown here is derived from an EMBL/GenBank/DDBJ whole genome shotgun (WGS) entry which is preliminary data.</text>
</comment>
<evidence type="ECO:0000313" key="3">
    <source>
        <dbReference type="Proteomes" id="UP000003452"/>
    </source>
</evidence>
<gene>
    <name evidence="2" type="ORF">BACPLE_00947</name>
    <name evidence="1" type="ORF">BACPLE_03203</name>
</gene>
<evidence type="ECO:0000313" key="2">
    <source>
        <dbReference type="EMBL" id="EDY96504.1"/>
    </source>
</evidence>
<reference evidence="2 3" key="1">
    <citation type="submission" date="2008-08" db="EMBL/GenBank/DDBJ databases">
        <title>Draft genome sequence of Bacteroides plebeius (DSM 17135).</title>
        <authorList>
            <person name="Sudarsanam P."/>
            <person name="Ley R."/>
            <person name="Guruge J."/>
            <person name="Turnbaugh P.J."/>
            <person name="Mahowald M."/>
            <person name="Liep D."/>
            <person name="Gordon J."/>
        </authorList>
    </citation>
    <scope>NUCLEOTIDE SEQUENCE [LARGE SCALE GENOMIC DNA]</scope>
    <source>
        <strain evidence="2">DSM 17135</strain>
        <strain evidence="3">DSM 17135 / JCM 12973 / M2</strain>
    </source>
</reference>
<name>B5CW58_PHOPM</name>
<dbReference type="EMBL" id="ABQC02000012">
    <property type="protein sequence ID" value="EDY96504.1"/>
    <property type="molecule type" value="Genomic_DNA"/>
</dbReference>
<dbReference type="AlphaFoldDB" id="B5CW58"/>
<dbReference type="Proteomes" id="UP000003452">
    <property type="component" value="Unassembled WGS sequence"/>
</dbReference>
<reference evidence="2 3" key="2">
    <citation type="submission" date="2008-08" db="EMBL/GenBank/DDBJ databases">
        <authorList>
            <person name="Fulton L."/>
            <person name="Clifton S."/>
            <person name="Fulton B."/>
            <person name="Xu J."/>
            <person name="Minx P."/>
            <person name="Pepin K.H."/>
            <person name="Johnson M."/>
            <person name="Thiruvilangam P."/>
            <person name="Bhonagiri V."/>
            <person name="Nash W.E."/>
            <person name="Mardis E.R."/>
            <person name="Wilson R.K."/>
        </authorList>
    </citation>
    <scope>NUCLEOTIDE SEQUENCE [LARGE SCALE GENOMIC DNA]</scope>
    <source>
        <strain evidence="2">DSM 17135</strain>
        <strain evidence="3">DSM 17135 / JCM 12973 / M2</strain>
    </source>
</reference>
<evidence type="ECO:0000313" key="1">
    <source>
        <dbReference type="EMBL" id="EDY94791.1"/>
    </source>
</evidence>
<proteinExistence type="predicted"/>
<accession>B5CW58</accession>
<dbReference type="HOGENOM" id="CLU_2987134_0_0_10"/>
<sequence length="57" mass="7106">MRNFFFFHKRIFYFPIDIGRKKRKNVEKRKGKCGNPVMFSTMCIWERGTLYFFNNMK</sequence>
<organism evidence="2 3">
    <name type="scientific">Phocaeicola plebeius (strain DSM 17135 / JCM 12973 / CCUG 54634 / M2)</name>
    <name type="common">Bacteroides plebeius</name>
    <dbReference type="NCBI Taxonomy" id="484018"/>
    <lineage>
        <taxon>Bacteria</taxon>
        <taxon>Pseudomonadati</taxon>
        <taxon>Bacteroidota</taxon>
        <taxon>Bacteroidia</taxon>
        <taxon>Bacteroidales</taxon>
        <taxon>Bacteroidaceae</taxon>
        <taxon>Phocaeicola</taxon>
    </lineage>
</organism>